<dbReference type="PANTHER" id="PTHR46600">
    <property type="entry name" value="THAP DOMAIN-CONTAINING"/>
    <property type="match status" value="1"/>
</dbReference>
<evidence type="ECO:0000256" key="6">
    <source>
        <dbReference type="ARBA" id="ARBA00023015"/>
    </source>
</evidence>
<evidence type="ECO:0000256" key="4">
    <source>
        <dbReference type="ARBA" id="ARBA00022771"/>
    </source>
</evidence>
<keyword evidence="10" id="KW-0539">Nucleus</keyword>
<evidence type="ECO:0000256" key="11">
    <source>
        <dbReference type="ARBA" id="ARBA00023306"/>
    </source>
</evidence>
<evidence type="ECO:0000256" key="9">
    <source>
        <dbReference type="ARBA" id="ARBA00023163"/>
    </source>
</evidence>
<dbReference type="EMBL" id="KQ976863">
    <property type="protein sequence ID" value="KYN07862.1"/>
    <property type="molecule type" value="Genomic_DNA"/>
</dbReference>
<evidence type="ECO:0000259" key="13">
    <source>
        <dbReference type="PROSITE" id="PS50950"/>
    </source>
</evidence>
<dbReference type="Proteomes" id="UP000078542">
    <property type="component" value="Unassembled WGS sequence"/>
</dbReference>
<evidence type="ECO:0000256" key="10">
    <source>
        <dbReference type="ARBA" id="ARBA00023242"/>
    </source>
</evidence>
<dbReference type="SMART" id="SM00692">
    <property type="entry name" value="DM3"/>
    <property type="match status" value="1"/>
</dbReference>
<dbReference type="Gene3D" id="6.20.210.20">
    <property type="entry name" value="THAP domain"/>
    <property type="match status" value="1"/>
</dbReference>
<keyword evidence="9" id="KW-0804">Transcription</keyword>
<dbReference type="AlphaFoldDB" id="A0A151IPK4"/>
<dbReference type="GO" id="GO:0008270">
    <property type="term" value="F:zinc ion binding"/>
    <property type="evidence" value="ECO:0007669"/>
    <property type="project" value="UniProtKB-KW"/>
</dbReference>
<keyword evidence="11" id="KW-0131">Cell cycle</keyword>
<comment type="subcellular location">
    <subcellularLocation>
        <location evidence="1">Nucleus</location>
        <location evidence="1">Nucleoplasm</location>
    </subcellularLocation>
</comment>
<evidence type="ECO:0000256" key="2">
    <source>
        <dbReference type="ARBA" id="ARBA00006177"/>
    </source>
</evidence>
<evidence type="ECO:0000256" key="7">
    <source>
        <dbReference type="ARBA" id="ARBA00023054"/>
    </source>
</evidence>
<name>A0A151IPK4_9HYME</name>
<evidence type="ECO:0000313" key="15">
    <source>
        <dbReference type="Proteomes" id="UP000078542"/>
    </source>
</evidence>
<comment type="similarity">
    <text evidence="2">Belongs to the THAP1 family.</text>
</comment>
<dbReference type="InterPro" id="IPR006612">
    <property type="entry name" value="THAP_Znf"/>
</dbReference>
<evidence type="ECO:0000256" key="5">
    <source>
        <dbReference type="ARBA" id="ARBA00022833"/>
    </source>
</evidence>
<keyword evidence="15" id="KW-1185">Reference proteome</keyword>
<evidence type="ECO:0000256" key="1">
    <source>
        <dbReference type="ARBA" id="ARBA00004642"/>
    </source>
</evidence>
<evidence type="ECO:0000256" key="12">
    <source>
        <dbReference type="PROSITE-ProRule" id="PRU00309"/>
    </source>
</evidence>
<dbReference type="GO" id="GO:0043565">
    <property type="term" value="F:sequence-specific DNA binding"/>
    <property type="evidence" value="ECO:0007669"/>
    <property type="project" value="InterPro"/>
</dbReference>
<keyword evidence="8 12" id="KW-0238">DNA-binding</keyword>
<dbReference type="Pfam" id="PF05485">
    <property type="entry name" value="THAP"/>
    <property type="match status" value="1"/>
</dbReference>
<dbReference type="InterPro" id="IPR038441">
    <property type="entry name" value="THAP_Znf_sf"/>
</dbReference>
<keyword evidence="7" id="KW-0175">Coiled coil</keyword>
<keyword evidence="4 12" id="KW-0863">Zinc-finger</keyword>
<accession>A0A151IPK4</accession>
<reference evidence="14 15" key="1">
    <citation type="submission" date="2016-03" db="EMBL/GenBank/DDBJ databases">
        <title>Cyphomyrmex costatus WGS genome.</title>
        <authorList>
            <person name="Nygaard S."/>
            <person name="Hu H."/>
            <person name="Boomsma J."/>
            <person name="Zhang G."/>
        </authorList>
    </citation>
    <scope>NUCLEOTIDE SEQUENCE [LARGE SCALE GENOMIC DNA]</scope>
    <source>
        <strain evidence="14">MS0001</strain>
        <tissue evidence="14">Whole body</tissue>
    </source>
</reference>
<proteinExistence type="inferred from homology"/>
<dbReference type="PANTHER" id="PTHR46600:SF1">
    <property type="entry name" value="THAP DOMAIN-CONTAINING PROTEIN 1"/>
    <property type="match status" value="1"/>
</dbReference>
<keyword evidence="5" id="KW-0862">Zinc</keyword>
<feature type="non-terminal residue" evidence="14">
    <location>
        <position position="1"/>
    </location>
</feature>
<dbReference type="PROSITE" id="PS50950">
    <property type="entry name" value="ZF_THAP"/>
    <property type="match status" value="1"/>
</dbReference>
<organism evidence="14 15">
    <name type="scientific">Cyphomyrmex costatus</name>
    <dbReference type="NCBI Taxonomy" id="456900"/>
    <lineage>
        <taxon>Eukaryota</taxon>
        <taxon>Metazoa</taxon>
        <taxon>Ecdysozoa</taxon>
        <taxon>Arthropoda</taxon>
        <taxon>Hexapoda</taxon>
        <taxon>Insecta</taxon>
        <taxon>Pterygota</taxon>
        <taxon>Neoptera</taxon>
        <taxon>Endopterygota</taxon>
        <taxon>Hymenoptera</taxon>
        <taxon>Apocrita</taxon>
        <taxon>Aculeata</taxon>
        <taxon>Formicoidea</taxon>
        <taxon>Formicidae</taxon>
        <taxon>Myrmicinae</taxon>
        <taxon>Cyphomyrmex</taxon>
    </lineage>
</organism>
<keyword evidence="3" id="KW-0479">Metal-binding</keyword>
<keyword evidence="6" id="KW-0805">Transcription regulation</keyword>
<dbReference type="GO" id="GO:0005654">
    <property type="term" value="C:nucleoplasm"/>
    <property type="evidence" value="ECO:0007669"/>
    <property type="project" value="UniProtKB-SubCell"/>
</dbReference>
<dbReference type="InterPro" id="IPR026516">
    <property type="entry name" value="THAP1/10"/>
</dbReference>
<feature type="domain" description="THAP-type" evidence="13">
    <location>
        <begin position="1"/>
        <end position="59"/>
    </location>
</feature>
<protein>
    <submittedName>
        <fullName evidence="14">THAP domain-containing protein 9</fullName>
    </submittedName>
</protein>
<gene>
    <name evidence="14" type="ORF">ALC62_01168</name>
</gene>
<evidence type="ECO:0000256" key="3">
    <source>
        <dbReference type="ARBA" id="ARBA00022723"/>
    </source>
</evidence>
<dbReference type="STRING" id="456900.A0A151IPK4"/>
<sequence length="179" mass="20660">IYSFPKDKDRRSKWLQAINMNQVLPSAQLCSNHFKSSDYQETLYGLRKRLKNTAIPEITSQKINCEECNLECNDGAKDNPNSLKRKSMENKEVDFPLKHIKHIKDINVCQVSKNSDEAAMVLDVALETIKEQAKKIQHLQVQTCKLKKRVKNLSELNKHLHDNNLISKEALERMNVSIS</sequence>
<evidence type="ECO:0000256" key="8">
    <source>
        <dbReference type="ARBA" id="ARBA00023125"/>
    </source>
</evidence>
<dbReference type="SUPFAM" id="SSF57716">
    <property type="entry name" value="Glucocorticoid receptor-like (DNA-binding domain)"/>
    <property type="match status" value="1"/>
</dbReference>
<evidence type="ECO:0000313" key="14">
    <source>
        <dbReference type="EMBL" id="KYN07862.1"/>
    </source>
</evidence>